<evidence type="ECO:0000313" key="1">
    <source>
        <dbReference type="EMBL" id="TFD96684.1"/>
    </source>
</evidence>
<dbReference type="InterPro" id="IPR021145">
    <property type="entry name" value="Portal_protein_SPP1_Gp6-like"/>
</dbReference>
<reference evidence="1 2" key="1">
    <citation type="submission" date="2019-03" db="EMBL/GenBank/DDBJ databases">
        <title>San Antonio Military Medical Center submission to MRSN (WRAIR), pending publication.</title>
        <authorList>
            <person name="Blyth D.M."/>
            <person name="Mccarthy S.L."/>
            <person name="Schall S.E."/>
            <person name="Stam J.A."/>
            <person name="Ong A.C."/>
            <person name="Mcgann P.T."/>
        </authorList>
    </citation>
    <scope>NUCLEOTIDE SEQUENCE [LARGE SCALE GENOMIC DNA]</scope>
    <source>
        <strain evidence="1 2">MRSN571793</strain>
    </source>
</reference>
<gene>
    <name evidence="1" type="ORF">E2605_07645</name>
</gene>
<proteinExistence type="predicted"/>
<accession>A0A4Y8L3E2</accession>
<dbReference type="AlphaFoldDB" id="A0A4Y8L3E2"/>
<organism evidence="1 2">
    <name type="scientific">Dysgonomonas capnocytophagoides</name>
    <dbReference type="NCBI Taxonomy" id="45254"/>
    <lineage>
        <taxon>Bacteria</taxon>
        <taxon>Pseudomonadati</taxon>
        <taxon>Bacteroidota</taxon>
        <taxon>Bacteroidia</taxon>
        <taxon>Bacteroidales</taxon>
        <taxon>Dysgonomonadaceae</taxon>
        <taxon>Dysgonomonas</taxon>
    </lineage>
</organism>
<dbReference type="OrthoDB" id="1452435at2"/>
<sequence length="479" mass="55151">MNILGNIFNYLQNSIKNGLGVERDLYQLIQDRDISRAKQIFQDRDIEVQEAIKEYDPNEHEVMNRRDKPRKGKEPYRVQKLPRSWQRYINEIALFFLLAKPIVWKSLNEIEVKEENGIKSQVADEAFEAFKDFLKETRFNTTMRQAKRKAGAETESAKVYHLYRDESNKPKVKVLVISASDGYTLRPLFDQYRNMIAFGYGYFLKEGNTTVEHFDILTTGMIYRCKKSGIGWEVDVVVNPTGKINVIYYQQPKEWDGAEQRIARDEEVDSKAGDTNNYFADPIAKVTADILESMPKGEDTGKLVKMVGKESVFEYVEPPTSSEMKDGEKKVLRESIHQDTFTPDFSFEAMIGRGDLSGDAIKRAMILGYIKRDNRLETYDELVDREKNLIIAIMMNVTHIQLRDKLSKLKLEHDFAEPFDEDKYTEWSAIGKAFTDGIISLETAVKLMGVANPVEEIEKIKAEKQSALEEYVYPIGGEA</sequence>
<name>A0A4Y8L3E2_9BACT</name>
<dbReference type="EMBL" id="SOML01000004">
    <property type="protein sequence ID" value="TFD96684.1"/>
    <property type="molecule type" value="Genomic_DNA"/>
</dbReference>
<protein>
    <submittedName>
        <fullName evidence="1">Phage portal protein</fullName>
    </submittedName>
</protein>
<dbReference type="RefSeq" id="WP_134436007.1">
    <property type="nucleotide sequence ID" value="NZ_SOML01000004.1"/>
</dbReference>
<dbReference type="Pfam" id="PF05133">
    <property type="entry name" value="SPP1_portal"/>
    <property type="match status" value="1"/>
</dbReference>
<keyword evidence="2" id="KW-1185">Reference proteome</keyword>
<dbReference type="Proteomes" id="UP000297861">
    <property type="component" value="Unassembled WGS sequence"/>
</dbReference>
<comment type="caution">
    <text evidence="1">The sequence shown here is derived from an EMBL/GenBank/DDBJ whole genome shotgun (WGS) entry which is preliminary data.</text>
</comment>
<evidence type="ECO:0000313" key="2">
    <source>
        <dbReference type="Proteomes" id="UP000297861"/>
    </source>
</evidence>